<organism evidence="1 2">
    <name type="scientific">Kribbella deserti</name>
    <dbReference type="NCBI Taxonomy" id="1926257"/>
    <lineage>
        <taxon>Bacteria</taxon>
        <taxon>Bacillati</taxon>
        <taxon>Actinomycetota</taxon>
        <taxon>Actinomycetes</taxon>
        <taxon>Propionibacteriales</taxon>
        <taxon>Kribbellaceae</taxon>
        <taxon>Kribbella</taxon>
    </lineage>
</organism>
<protein>
    <submittedName>
        <fullName evidence="1">Uncharacterized protein</fullName>
    </submittedName>
</protein>
<accession>A0ABV6QKE1</accession>
<sequence>MPFDQQPQPYFAVFGVVPPERKLSWKARRRVHARERRVARRRARAW</sequence>
<comment type="caution">
    <text evidence="1">The sequence shown here is derived from an EMBL/GenBank/DDBJ whole genome shotgun (WGS) entry which is preliminary data.</text>
</comment>
<proteinExistence type="predicted"/>
<reference evidence="1 2" key="1">
    <citation type="submission" date="2024-09" db="EMBL/GenBank/DDBJ databases">
        <authorList>
            <person name="Sun Q."/>
            <person name="Mori K."/>
        </authorList>
    </citation>
    <scope>NUCLEOTIDE SEQUENCE [LARGE SCALE GENOMIC DNA]</scope>
    <source>
        <strain evidence="1 2">CGMCC 1.15906</strain>
    </source>
</reference>
<name>A0ABV6QKE1_9ACTN</name>
<dbReference type="EMBL" id="JBHLTC010000010">
    <property type="protein sequence ID" value="MFC0624182.1"/>
    <property type="molecule type" value="Genomic_DNA"/>
</dbReference>
<evidence type="ECO:0000313" key="1">
    <source>
        <dbReference type="EMBL" id="MFC0624182.1"/>
    </source>
</evidence>
<gene>
    <name evidence="1" type="ORF">ACFFGN_08915</name>
</gene>
<dbReference type="RefSeq" id="WP_380045120.1">
    <property type="nucleotide sequence ID" value="NZ_JBHLTC010000010.1"/>
</dbReference>
<evidence type="ECO:0000313" key="2">
    <source>
        <dbReference type="Proteomes" id="UP001589890"/>
    </source>
</evidence>
<keyword evidence="2" id="KW-1185">Reference proteome</keyword>
<dbReference type="Proteomes" id="UP001589890">
    <property type="component" value="Unassembled WGS sequence"/>
</dbReference>